<organism evidence="9 10">
    <name type="scientific">Paenibacillus tyrfis</name>
    <dbReference type="NCBI Taxonomy" id="1501230"/>
    <lineage>
        <taxon>Bacteria</taxon>
        <taxon>Bacillati</taxon>
        <taxon>Bacillota</taxon>
        <taxon>Bacilli</taxon>
        <taxon>Bacillales</taxon>
        <taxon>Paenibacillaceae</taxon>
        <taxon>Paenibacillus</taxon>
    </lineage>
</organism>
<evidence type="ECO:0000256" key="2">
    <source>
        <dbReference type="ARBA" id="ARBA00022448"/>
    </source>
</evidence>
<keyword evidence="4 7" id="KW-0812">Transmembrane</keyword>
<feature type="transmembrane region" description="Helical" evidence="7">
    <location>
        <begin position="96"/>
        <end position="119"/>
    </location>
</feature>
<dbReference type="EMBL" id="JNVM01000004">
    <property type="protein sequence ID" value="KEQ27069.1"/>
    <property type="molecule type" value="Genomic_DNA"/>
</dbReference>
<dbReference type="SUPFAM" id="SSF161098">
    <property type="entry name" value="MetI-like"/>
    <property type="match status" value="1"/>
</dbReference>
<keyword evidence="6 7" id="KW-0472">Membrane</keyword>
<evidence type="ECO:0000256" key="4">
    <source>
        <dbReference type="ARBA" id="ARBA00022692"/>
    </source>
</evidence>
<dbReference type="InterPro" id="IPR035906">
    <property type="entry name" value="MetI-like_sf"/>
</dbReference>
<protein>
    <submittedName>
        <fullName evidence="9">Peptide ABC transporter permease</fullName>
    </submittedName>
</protein>
<dbReference type="Pfam" id="PF19300">
    <property type="entry name" value="BPD_transp_1_N"/>
    <property type="match status" value="1"/>
</dbReference>
<dbReference type="Pfam" id="PF00528">
    <property type="entry name" value="BPD_transp_1"/>
    <property type="match status" value="1"/>
</dbReference>
<evidence type="ECO:0000259" key="8">
    <source>
        <dbReference type="PROSITE" id="PS50928"/>
    </source>
</evidence>
<comment type="similarity">
    <text evidence="7">Belongs to the binding-protein-dependent transport system permease family.</text>
</comment>
<dbReference type="Proteomes" id="UP000028123">
    <property type="component" value="Unassembled WGS sequence"/>
</dbReference>
<keyword evidence="2 7" id="KW-0813">Transport</keyword>
<feature type="transmembrane region" description="Helical" evidence="7">
    <location>
        <begin position="12"/>
        <end position="31"/>
    </location>
</feature>
<dbReference type="eggNOG" id="COG0601">
    <property type="taxonomic scope" value="Bacteria"/>
</dbReference>
<dbReference type="RefSeq" id="WP_036676880.1">
    <property type="nucleotide sequence ID" value="NZ_JNVM01000004.1"/>
</dbReference>
<keyword evidence="3" id="KW-1003">Cell membrane</keyword>
<keyword evidence="5 7" id="KW-1133">Transmembrane helix</keyword>
<name>A0A081P8P6_9BACL</name>
<gene>
    <name evidence="9" type="ORF">ET33_24590</name>
</gene>
<evidence type="ECO:0000256" key="7">
    <source>
        <dbReference type="RuleBase" id="RU363032"/>
    </source>
</evidence>
<feature type="transmembrane region" description="Helical" evidence="7">
    <location>
        <begin position="176"/>
        <end position="201"/>
    </location>
</feature>
<feature type="transmembrane region" description="Helical" evidence="7">
    <location>
        <begin position="282"/>
        <end position="305"/>
    </location>
</feature>
<feature type="transmembrane region" description="Helical" evidence="7">
    <location>
        <begin position="131"/>
        <end position="156"/>
    </location>
</feature>
<evidence type="ECO:0000256" key="6">
    <source>
        <dbReference type="ARBA" id="ARBA00023136"/>
    </source>
</evidence>
<dbReference type="PANTHER" id="PTHR43163:SF6">
    <property type="entry name" value="DIPEPTIDE TRANSPORT SYSTEM PERMEASE PROTEIN DPPB-RELATED"/>
    <property type="match status" value="1"/>
</dbReference>
<comment type="caution">
    <text evidence="9">The sequence shown here is derived from an EMBL/GenBank/DDBJ whole genome shotgun (WGS) entry which is preliminary data.</text>
</comment>
<evidence type="ECO:0000313" key="10">
    <source>
        <dbReference type="Proteomes" id="UP000028123"/>
    </source>
</evidence>
<evidence type="ECO:0000256" key="5">
    <source>
        <dbReference type="ARBA" id="ARBA00022989"/>
    </source>
</evidence>
<dbReference type="AlphaFoldDB" id="A0A081P8P6"/>
<dbReference type="CDD" id="cd06261">
    <property type="entry name" value="TM_PBP2"/>
    <property type="match status" value="1"/>
</dbReference>
<proteinExistence type="inferred from homology"/>
<dbReference type="OrthoDB" id="24153at2"/>
<accession>A0A081P8P6</accession>
<reference evidence="9 10" key="1">
    <citation type="submission" date="2014-06" db="EMBL/GenBank/DDBJ databases">
        <title>Draft genome sequence of Paenibacillus sp. MSt1.</title>
        <authorList>
            <person name="Aw Y.K."/>
            <person name="Ong K.S."/>
            <person name="Gan H.M."/>
            <person name="Lee S.M."/>
        </authorList>
    </citation>
    <scope>NUCLEOTIDE SEQUENCE [LARGE SCALE GENOMIC DNA]</scope>
    <source>
        <strain evidence="9 10">MSt1</strain>
    </source>
</reference>
<feature type="transmembrane region" description="Helical" evidence="7">
    <location>
        <begin position="236"/>
        <end position="262"/>
    </location>
</feature>
<evidence type="ECO:0000256" key="1">
    <source>
        <dbReference type="ARBA" id="ARBA00004651"/>
    </source>
</evidence>
<keyword evidence="10" id="KW-1185">Reference proteome</keyword>
<dbReference type="Gene3D" id="1.10.3720.10">
    <property type="entry name" value="MetI-like"/>
    <property type="match status" value="1"/>
</dbReference>
<dbReference type="InterPro" id="IPR000515">
    <property type="entry name" value="MetI-like"/>
</dbReference>
<dbReference type="InterPro" id="IPR045621">
    <property type="entry name" value="BPD_transp_1_N"/>
</dbReference>
<dbReference type="GO" id="GO:0005886">
    <property type="term" value="C:plasma membrane"/>
    <property type="evidence" value="ECO:0007669"/>
    <property type="project" value="UniProtKB-SubCell"/>
</dbReference>
<sequence>MDYIYLTRRIMTLLLTVVFVILLTFSAFRIIPGNPALAILGTEATPEQVEALQAKLGADLPLFEQLARWLKGVAVLDFGESLRFATPVLDLIGGRIPVTLSLALMSLAMTVVVSIPLGIAAARARGKAADLIVSIGTQLGLAVPSFWSGIVLILLFGLTLKWVSVSRFVPWSEDPWLAFKSLLLPAVAVAIPQIAIVVRYLRTTMLEQLGLDYVRTAYSKGLTEFTIHYKHVLKNALIPVITVVGMNFGEILAGSLVIEQVFTLPGVGRLLISAIGNRDYPLIQGMVVLIAFAVISINFLVDLSYRWLDPKIRLK</sequence>
<evidence type="ECO:0000256" key="3">
    <source>
        <dbReference type="ARBA" id="ARBA00022475"/>
    </source>
</evidence>
<dbReference type="PANTHER" id="PTHR43163">
    <property type="entry name" value="DIPEPTIDE TRANSPORT SYSTEM PERMEASE PROTEIN DPPB-RELATED"/>
    <property type="match status" value="1"/>
</dbReference>
<dbReference type="PROSITE" id="PS50928">
    <property type="entry name" value="ABC_TM1"/>
    <property type="match status" value="1"/>
</dbReference>
<dbReference type="GO" id="GO:0071916">
    <property type="term" value="F:dipeptide transmembrane transporter activity"/>
    <property type="evidence" value="ECO:0007669"/>
    <property type="project" value="TreeGrafter"/>
</dbReference>
<feature type="domain" description="ABC transmembrane type-1" evidence="8">
    <location>
        <begin position="96"/>
        <end position="301"/>
    </location>
</feature>
<evidence type="ECO:0000313" key="9">
    <source>
        <dbReference type="EMBL" id="KEQ27069.1"/>
    </source>
</evidence>
<comment type="subcellular location">
    <subcellularLocation>
        <location evidence="1 7">Cell membrane</location>
        <topology evidence="1 7">Multi-pass membrane protein</topology>
    </subcellularLocation>
</comment>